<dbReference type="Pfam" id="PF12736">
    <property type="entry name" value="CABIT"/>
    <property type="match status" value="1"/>
</dbReference>
<feature type="compositionally biased region" description="Pro residues" evidence="2">
    <location>
        <begin position="498"/>
        <end position="510"/>
    </location>
</feature>
<evidence type="ECO:0000259" key="3">
    <source>
        <dbReference type="Pfam" id="PF12736"/>
    </source>
</evidence>
<dbReference type="InterPro" id="IPR052281">
    <property type="entry name" value="GAREM"/>
</dbReference>
<evidence type="ECO:0000313" key="5">
    <source>
        <dbReference type="RefSeq" id="XP_005100611.1"/>
    </source>
</evidence>
<feature type="compositionally biased region" description="Low complexity" evidence="2">
    <location>
        <begin position="482"/>
        <end position="495"/>
    </location>
</feature>
<feature type="region of interest" description="Disordered" evidence="2">
    <location>
        <begin position="472"/>
        <end position="691"/>
    </location>
</feature>
<dbReference type="GeneID" id="101856271"/>
<dbReference type="PANTHER" id="PTHR14454:SF11">
    <property type="entry name" value="SERRANO, ISOFORM F"/>
    <property type="match status" value="1"/>
</dbReference>
<dbReference type="InterPro" id="IPR025946">
    <property type="entry name" value="CABIT_dom"/>
</dbReference>
<feature type="domain" description="CABIT" evidence="3">
    <location>
        <begin position="43"/>
        <end position="316"/>
    </location>
</feature>
<feature type="compositionally biased region" description="Polar residues" evidence="2">
    <location>
        <begin position="568"/>
        <end position="581"/>
    </location>
</feature>
<reference evidence="5" key="1">
    <citation type="submission" date="2025-08" db="UniProtKB">
        <authorList>
            <consortium name="RefSeq"/>
        </authorList>
    </citation>
    <scope>IDENTIFICATION</scope>
</reference>
<evidence type="ECO:0000256" key="2">
    <source>
        <dbReference type="SAM" id="MobiDB-lite"/>
    </source>
</evidence>
<feature type="region of interest" description="Disordered" evidence="2">
    <location>
        <begin position="359"/>
        <end position="378"/>
    </location>
</feature>
<name>A0ABM0JSP6_APLCA</name>
<protein>
    <submittedName>
        <fullName evidence="5">Uncharacterized protein LOC101856271</fullName>
    </submittedName>
</protein>
<evidence type="ECO:0000313" key="4">
    <source>
        <dbReference type="Proteomes" id="UP000694888"/>
    </source>
</evidence>
<dbReference type="PANTHER" id="PTHR14454">
    <property type="entry name" value="GRB2-ASSOCIATED AND REGULATOR OF MAPK PROTEIN FAMILY MEMBER"/>
    <property type="match status" value="1"/>
</dbReference>
<dbReference type="Proteomes" id="UP000694888">
    <property type="component" value="Unplaced"/>
</dbReference>
<feature type="compositionally biased region" description="Basic and acidic residues" evidence="2">
    <location>
        <begin position="618"/>
        <end position="628"/>
    </location>
</feature>
<accession>A0ABM0JSP6</accession>
<feature type="region of interest" description="Disordered" evidence="2">
    <location>
        <begin position="1"/>
        <end position="32"/>
    </location>
</feature>
<gene>
    <name evidence="5" type="primary">LOC101856271</name>
</gene>
<feature type="compositionally biased region" description="Low complexity" evidence="2">
    <location>
        <begin position="629"/>
        <end position="644"/>
    </location>
</feature>
<dbReference type="RefSeq" id="XP_005100611.1">
    <property type="nucleotide sequence ID" value="XM_005100554.3"/>
</dbReference>
<sequence>MAASPEVAQNLSSSPGPPPPSPTPDWGGDSVALKDFPSKRQVPGFAKVVKGNYMTLGSSKFSLSKQHHEVFVHSVKVGVKVLAHCLKRVEATSVTRRGNHNIYTTTRLYAVEQRLAVPISYQGWFELLSEDGKSARPISSVIELSKVKPEKCLVRENIKAYIISDESKPTFDKTKIVIAGEQLLLNGELSIPSGMENKKVKLLRCIDTNGDFVYLSFDQKGMFTPIAGEKDFTGVFNIRDIIRRFRLPLTVKLIQGVRPKVDPSRFTGLIRLDWVYSDETAFVCPIEKNHVRLLPVPTDANLQLVSATNQQAMKSTELYNTMMTKCSRMITNYNNTLHLIVQVPDAAAKGRSRAPNANVFSVPFPRDKAPAQSARSKTREHRLMDEIDNLYGYVRDGGAPPENVKFSYDSDEESYWEEPAYEPLDEFRARLKALEAGEKVIYHAKYQPQDPSKIISDLDMASRRTNDSVYGVMTGDAAKNPQNSGRQREQSQQSRKAVPPPLPPRPPDLVPSPVGSSVNAKGETSIDNNSAAPKDVALTVTPPTPVTVAAPTPVTTDPPPIPPRRYSQPENGVTTVSNFGLVSSSQSSQVRMSTAISAPSQQQRGGAKLLSQPSKSSADAHKKRERLSQSRSKSSHESNSNSGGSSNGHRKHLAKDFKDSDISSFTRGGSSGNSSGGPTSQVRKKMQTLYL</sequence>
<proteinExistence type="predicted"/>
<feature type="compositionally biased region" description="Low complexity" evidence="2">
    <location>
        <begin position="536"/>
        <end position="555"/>
    </location>
</feature>
<keyword evidence="4" id="KW-1185">Reference proteome</keyword>
<evidence type="ECO:0000256" key="1">
    <source>
        <dbReference type="ARBA" id="ARBA00022553"/>
    </source>
</evidence>
<keyword evidence="1" id="KW-0597">Phosphoprotein</keyword>
<organism evidence="4 5">
    <name type="scientific">Aplysia californica</name>
    <name type="common">California sea hare</name>
    <dbReference type="NCBI Taxonomy" id="6500"/>
    <lineage>
        <taxon>Eukaryota</taxon>
        <taxon>Metazoa</taxon>
        <taxon>Spiralia</taxon>
        <taxon>Lophotrochozoa</taxon>
        <taxon>Mollusca</taxon>
        <taxon>Gastropoda</taxon>
        <taxon>Heterobranchia</taxon>
        <taxon>Euthyneura</taxon>
        <taxon>Tectipleura</taxon>
        <taxon>Aplysiida</taxon>
        <taxon>Aplysioidea</taxon>
        <taxon>Aplysiidae</taxon>
        <taxon>Aplysia</taxon>
    </lineage>
</organism>
<feature type="compositionally biased region" description="Polar residues" evidence="2">
    <location>
        <begin position="591"/>
        <end position="604"/>
    </location>
</feature>
<feature type="compositionally biased region" description="Basic residues" evidence="2">
    <location>
        <begin position="682"/>
        <end position="691"/>
    </location>
</feature>